<protein>
    <submittedName>
        <fullName evidence="1">Uncharacterized protein</fullName>
    </submittedName>
</protein>
<dbReference type="Proteomes" id="UP001055072">
    <property type="component" value="Unassembled WGS sequence"/>
</dbReference>
<organism evidence="1 2">
    <name type="scientific">Irpex rosettiformis</name>
    <dbReference type="NCBI Taxonomy" id="378272"/>
    <lineage>
        <taxon>Eukaryota</taxon>
        <taxon>Fungi</taxon>
        <taxon>Dikarya</taxon>
        <taxon>Basidiomycota</taxon>
        <taxon>Agaricomycotina</taxon>
        <taxon>Agaricomycetes</taxon>
        <taxon>Polyporales</taxon>
        <taxon>Irpicaceae</taxon>
        <taxon>Irpex</taxon>
    </lineage>
</organism>
<accession>A0ACB8UJ86</accession>
<comment type="caution">
    <text evidence="1">The sequence shown here is derived from an EMBL/GenBank/DDBJ whole genome shotgun (WGS) entry which is preliminary data.</text>
</comment>
<evidence type="ECO:0000313" key="1">
    <source>
        <dbReference type="EMBL" id="KAI0094134.1"/>
    </source>
</evidence>
<evidence type="ECO:0000313" key="2">
    <source>
        <dbReference type="Proteomes" id="UP001055072"/>
    </source>
</evidence>
<keyword evidence="2" id="KW-1185">Reference proteome</keyword>
<proteinExistence type="predicted"/>
<gene>
    <name evidence="1" type="ORF">BDY19DRAFT_911264</name>
</gene>
<dbReference type="EMBL" id="MU274900">
    <property type="protein sequence ID" value="KAI0094134.1"/>
    <property type="molecule type" value="Genomic_DNA"/>
</dbReference>
<name>A0ACB8UJ86_9APHY</name>
<reference evidence="1" key="1">
    <citation type="journal article" date="2021" name="Environ. Microbiol.">
        <title>Gene family expansions and transcriptome signatures uncover fungal adaptations to wood decay.</title>
        <authorList>
            <person name="Hage H."/>
            <person name="Miyauchi S."/>
            <person name="Viragh M."/>
            <person name="Drula E."/>
            <person name="Min B."/>
            <person name="Chaduli D."/>
            <person name="Navarro D."/>
            <person name="Favel A."/>
            <person name="Norest M."/>
            <person name="Lesage-Meessen L."/>
            <person name="Balint B."/>
            <person name="Merenyi Z."/>
            <person name="de Eugenio L."/>
            <person name="Morin E."/>
            <person name="Martinez A.T."/>
            <person name="Baldrian P."/>
            <person name="Stursova M."/>
            <person name="Martinez M.J."/>
            <person name="Novotny C."/>
            <person name="Magnuson J.K."/>
            <person name="Spatafora J.W."/>
            <person name="Maurice S."/>
            <person name="Pangilinan J."/>
            <person name="Andreopoulos W."/>
            <person name="LaButti K."/>
            <person name="Hundley H."/>
            <person name="Na H."/>
            <person name="Kuo A."/>
            <person name="Barry K."/>
            <person name="Lipzen A."/>
            <person name="Henrissat B."/>
            <person name="Riley R."/>
            <person name="Ahrendt S."/>
            <person name="Nagy L.G."/>
            <person name="Grigoriev I.V."/>
            <person name="Martin F."/>
            <person name="Rosso M.N."/>
        </authorList>
    </citation>
    <scope>NUCLEOTIDE SEQUENCE</scope>
    <source>
        <strain evidence="1">CBS 384.51</strain>
    </source>
</reference>
<sequence length="173" mass="19553">MYSTKTLLRPSQPLRPPSHPVSPSSPSHQKQYSCIHYPTPLQSQRLSVSYLRDALGSLSPLSSSPAPLSHLHRHPLSHPFTGTLWLGHEMSDVKVTFINKFTKEESVLVFFCALGGVCTSMTTRTCCRLLESFDDKFFGELESKARNLRSRTSNLHCILRQSHVPSKDHRRPN</sequence>